<proteinExistence type="inferred from homology"/>
<comment type="subcellular location">
    <subcellularLocation>
        <location evidence="1">Membrane</location>
        <topology evidence="1">Multi-pass membrane protein</topology>
    </subcellularLocation>
</comment>
<keyword evidence="5 6" id="KW-0472">Membrane</keyword>
<organism evidence="10 11">
    <name type="scientific">Pseudozyma flocculosa PF-1</name>
    <dbReference type="NCBI Taxonomy" id="1277687"/>
    <lineage>
        <taxon>Eukaryota</taxon>
        <taxon>Fungi</taxon>
        <taxon>Dikarya</taxon>
        <taxon>Basidiomycota</taxon>
        <taxon>Ustilaginomycotina</taxon>
        <taxon>Ustilaginomycetes</taxon>
        <taxon>Ustilaginales</taxon>
        <taxon>Ustilaginaceae</taxon>
        <taxon>Pseudozyma</taxon>
    </lineage>
</organism>
<accession>A0A061HBA1</accession>
<evidence type="ECO:0000256" key="7">
    <source>
        <dbReference type="SAM" id="MobiDB-lite"/>
    </source>
</evidence>
<keyword evidence="3 6" id="KW-0812">Transmembrane</keyword>
<dbReference type="GO" id="GO:0050291">
    <property type="term" value="F:sphingosine N-acyltransferase activity"/>
    <property type="evidence" value="ECO:0007669"/>
    <property type="project" value="InterPro"/>
</dbReference>
<evidence type="ECO:0000256" key="8">
    <source>
        <dbReference type="SAM" id="Phobius"/>
    </source>
</evidence>
<evidence type="ECO:0000313" key="11">
    <source>
        <dbReference type="Proteomes" id="UP000053664"/>
    </source>
</evidence>
<name>A0A061HBA1_9BASI</name>
<dbReference type="AlphaFoldDB" id="A0A061HBA1"/>
<feature type="transmembrane region" description="Helical" evidence="8">
    <location>
        <begin position="468"/>
        <end position="490"/>
    </location>
</feature>
<reference evidence="10 11" key="1">
    <citation type="journal article" date="2013" name="Plant Cell">
        <title>The transition from a phytopathogenic smut ancestor to an anamorphic biocontrol agent deciphered by comparative whole-genome analysis.</title>
        <authorList>
            <person name="Lefebvre F."/>
            <person name="Joly D.L."/>
            <person name="Labbe C."/>
            <person name="Teichmann B."/>
            <person name="Linning R."/>
            <person name="Belzile F."/>
            <person name="Bakkeren G."/>
            <person name="Belanger R.R."/>
        </authorList>
    </citation>
    <scope>NUCLEOTIDE SEQUENCE [LARGE SCALE GENOMIC DNA]</scope>
    <source>
        <strain evidence="10 11">PF-1</strain>
    </source>
</reference>
<evidence type="ECO:0000259" key="9">
    <source>
        <dbReference type="PROSITE" id="PS50922"/>
    </source>
</evidence>
<feature type="domain" description="TLC" evidence="9">
    <location>
        <begin position="282"/>
        <end position="498"/>
    </location>
</feature>
<evidence type="ECO:0000256" key="6">
    <source>
        <dbReference type="PROSITE-ProRule" id="PRU00205"/>
    </source>
</evidence>
<keyword evidence="4 8" id="KW-1133">Transmembrane helix</keyword>
<protein>
    <recommendedName>
        <fullName evidence="9">TLC domain-containing protein</fullName>
    </recommendedName>
</protein>
<feature type="compositionally biased region" description="Basic and acidic residues" evidence="7">
    <location>
        <begin position="14"/>
        <end position="27"/>
    </location>
</feature>
<gene>
    <name evidence="10" type="ORF">PFL1_02536</name>
</gene>
<evidence type="ECO:0000256" key="1">
    <source>
        <dbReference type="ARBA" id="ARBA00004141"/>
    </source>
</evidence>
<feature type="compositionally biased region" description="Basic residues" evidence="7">
    <location>
        <begin position="578"/>
        <end position="596"/>
    </location>
</feature>
<dbReference type="Proteomes" id="UP000053664">
    <property type="component" value="Unassembled WGS sequence"/>
</dbReference>
<dbReference type="InterPro" id="IPR006634">
    <property type="entry name" value="TLC-dom"/>
</dbReference>
<dbReference type="EMBL" id="KE361629">
    <property type="protein sequence ID" value="EPQ29863.1"/>
    <property type="molecule type" value="Genomic_DNA"/>
</dbReference>
<dbReference type="GeneID" id="19316655"/>
<feature type="transmembrane region" description="Helical" evidence="8">
    <location>
        <begin position="217"/>
        <end position="234"/>
    </location>
</feature>
<feature type="region of interest" description="Disordered" evidence="7">
    <location>
        <begin position="504"/>
        <end position="596"/>
    </location>
</feature>
<evidence type="ECO:0000256" key="3">
    <source>
        <dbReference type="ARBA" id="ARBA00022692"/>
    </source>
</evidence>
<evidence type="ECO:0000256" key="4">
    <source>
        <dbReference type="ARBA" id="ARBA00022989"/>
    </source>
</evidence>
<dbReference type="SMART" id="SM00724">
    <property type="entry name" value="TLC"/>
    <property type="match status" value="1"/>
</dbReference>
<dbReference type="Pfam" id="PF03798">
    <property type="entry name" value="TRAM_LAG1_CLN8"/>
    <property type="match status" value="1"/>
</dbReference>
<feature type="transmembrane region" description="Helical" evidence="8">
    <location>
        <begin position="287"/>
        <end position="308"/>
    </location>
</feature>
<dbReference type="PROSITE" id="PS50922">
    <property type="entry name" value="TLC"/>
    <property type="match status" value="1"/>
</dbReference>
<dbReference type="GO" id="GO:0016020">
    <property type="term" value="C:membrane"/>
    <property type="evidence" value="ECO:0007669"/>
    <property type="project" value="UniProtKB-SubCell"/>
</dbReference>
<feature type="region of interest" description="Disordered" evidence="7">
    <location>
        <begin position="1"/>
        <end position="38"/>
    </location>
</feature>
<dbReference type="OrthoDB" id="537032at2759"/>
<dbReference type="GO" id="GO:0046513">
    <property type="term" value="P:ceramide biosynthetic process"/>
    <property type="evidence" value="ECO:0007669"/>
    <property type="project" value="InterPro"/>
</dbReference>
<dbReference type="HOGENOM" id="CLU_512098_0_0_1"/>
<sequence length="596" mass="64548">MANASAAAKRRSKTEKAARSSHVDPVKPKAALAQHEARPLALSATRRAAEKNLDQQIQVPVNALVALVVMHMLSSPSSLSLAHLSTHLHLPQSLHSIIPSWLRSPSLAQFASDLPNASERGPHYLQQYAQNPAFGAAGPFRSDARGFGHPLTALHNFTRAALGLSYPVPDAKQSPIAALKHQAFETFGHGSWAKKQEPWAFMGTVEGYVYARGLKDVLIVATMVLVFTALRAILMKYILLPMGEHCVPAVQDGGKKAAAASGSSAVVSESRAVGKARRTRDKEVLRFAEQGFSLIYYVCSWSMGLYIASRESYWPMKTSEYWTHYPTATLDGLNKLYYLGELAFYIQQLFVLNVEARRSDHWQMFSHHVITIALIGGSYAYSFHRVGNAILCLMDPSDICLALAKMLKYSGLQTVCDAAFGIFMLSWLVTRHILYMVVMRSCIVEFSPHRVVLPTGDGGLEAPGSAPYWTLIGLLSGLQVILMIWFGMILRVLYRVLTKAGAVDSRSDDESSQEGEGEEGDENEATTKGQQEGSQGEVAAAVSAASSTPISGASAALAAAGQDATDEASATATATKTTRSKGRRRSSTANAKSRKA</sequence>
<comment type="similarity">
    <text evidence="2">Belongs to the sphingosine N-acyltransferase family.</text>
</comment>
<dbReference type="InterPro" id="IPR016439">
    <property type="entry name" value="Lag1/Lac1-like"/>
</dbReference>
<feature type="compositionally biased region" description="Acidic residues" evidence="7">
    <location>
        <begin position="510"/>
        <end position="524"/>
    </location>
</feature>
<dbReference type="RefSeq" id="XP_007878243.1">
    <property type="nucleotide sequence ID" value="XM_007880052.1"/>
</dbReference>
<feature type="transmembrane region" description="Helical" evidence="8">
    <location>
        <begin position="415"/>
        <end position="438"/>
    </location>
</feature>
<dbReference type="PANTHER" id="PTHR12560:SF0">
    <property type="entry name" value="LD18904P"/>
    <property type="match status" value="1"/>
</dbReference>
<dbReference type="PANTHER" id="PTHR12560">
    <property type="entry name" value="LONGEVITY ASSURANCE FACTOR 1 LAG1"/>
    <property type="match status" value="1"/>
</dbReference>
<dbReference type="KEGG" id="pfp:PFL1_02536"/>
<feature type="compositionally biased region" description="Low complexity" evidence="7">
    <location>
        <begin position="538"/>
        <end position="577"/>
    </location>
</feature>
<evidence type="ECO:0000256" key="5">
    <source>
        <dbReference type="ARBA" id="ARBA00023136"/>
    </source>
</evidence>
<dbReference type="eggNOG" id="KOG1607">
    <property type="taxonomic scope" value="Eukaryota"/>
</dbReference>
<evidence type="ECO:0000313" key="10">
    <source>
        <dbReference type="EMBL" id="EPQ29863.1"/>
    </source>
</evidence>
<evidence type="ECO:0000256" key="2">
    <source>
        <dbReference type="ARBA" id="ARBA00009808"/>
    </source>
</evidence>